<reference evidence="3" key="2">
    <citation type="submission" date="2021-04" db="EMBL/GenBank/DDBJ databases">
        <authorList>
            <person name="Dong X."/>
        </authorList>
    </citation>
    <scope>NUCLEOTIDE SEQUENCE</scope>
    <source>
        <strain evidence="3">ZWT</strain>
    </source>
</reference>
<accession>A0A9J6P3E2</accession>
<dbReference type="EMBL" id="JAGSOJ010000003">
    <property type="protein sequence ID" value="MCM1991322.1"/>
    <property type="molecule type" value="Genomic_DNA"/>
</dbReference>
<dbReference type="Proteomes" id="UP001056429">
    <property type="component" value="Unassembled WGS sequence"/>
</dbReference>
<keyword evidence="4" id="KW-1185">Reference proteome</keyword>
<protein>
    <submittedName>
        <fullName evidence="3">HNH/ENDO VII family nuclease</fullName>
    </submittedName>
</protein>
<dbReference type="Pfam" id="PF14411">
    <property type="entry name" value="LHH"/>
    <property type="match status" value="1"/>
</dbReference>
<organism evidence="3 4">
    <name type="scientific">Oceanirhabdus seepicola</name>
    <dbReference type="NCBI Taxonomy" id="2828781"/>
    <lineage>
        <taxon>Bacteria</taxon>
        <taxon>Bacillati</taxon>
        <taxon>Bacillota</taxon>
        <taxon>Clostridia</taxon>
        <taxon>Eubacteriales</taxon>
        <taxon>Clostridiaceae</taxon>
        <taxon>Oceanirhabdus</taxon>
    </lineage>
</organism>
<dbReference type="InterPro" id="IPR026834">
    <property type="entry name" value="LHH"/>
</dbReference>
<reference evidence="3" key="1">
    <citation type="journal article" date="2021" name="mSystems">
        <title>Bacteria and Archaea Synergistically Convert Glycine Betaine to Biogenic Methane in the Formosa Cold Seep of the South China Sea.</title>
        <authorList>
            <person name="Li L."/>
            <person name="Zhang W."/>
            <person name="Zhang S."/>
            <person name="Song L."/>
            <person name="Sun Q."/>
            <person name="Zhang H."/>
            <person name="Xiang H."/>
            <person name="Dong X."/>
        </authorList>
    </citation>
    <scope>NUCLEOTIDE SEQUENCE</scope>
    <source>
        <strain evidence="3">ZWT</strain>
    </source>
</reference>
<comment type="caution">
    <text evidence="3">The sequence shown here is derived from an EMBL/GenBank/DDBJ whole genome shotgun (WGS) entry which is preliminary data.</text>
</comment>
<feature type="domain" description="LHH" evidence="2">
    <location>
        <begin position="164"/>
        <end position="243"/>
    </location>
</feature>
<feature type="region of interest" description="Disordered" evidence="1">
    <location>
        <begin position="202"/>
        <end position="244"/>
    </location>
</feature>
<evidence type="ECO:0000256" key="1">
    <source>
        <dbReference type="SAM" id="MobiDB-lite"/>
    </source>
</evidence>
<proteinExistence type="predicted"/>
<evidence type="ECO:0000259" key="2">
    <source>
        <dbReference type="Pfam" id="PF14411"/>
    </source>
</evidence>
<evidence type="ECO:0000313" key="4">
    <source>
        <dbReference type="Proteomes" id="UP001056429"/>
    </source>
</evidence>
<dbReference type="AlphaFoldDB" id="A0A9J6P3E2"/>
<sequence length="244" mass="27488">MAIMEIAKVTVGAIEKAAEVTKNTVEVVAKTSEKCVELGKKGLDGVVKGSGSLLENIDVIKNKSLSEIRLLNNDLLQKLVNDLSESVQEATEVVDKSREGLTEKERKKIKEETGWSDEIVNNIDSWEQYEIYKDAELQEGEINGRKCLLKDIDLDYVDEKTGKTNLELMEQGRSPIDSKTGEKIELHHMGQQFDGPFVELAENSEHGGSKHSILHPNREGSFRNDPELVKQYNRERAAHWKSRV</sequence>
<evidence type="ECO:0000313" key="3">
    <source>
        <dbReference type="EMBL" id="MCM1991322.1"/>
    </source>
</evidence>
<gene>
    <name evidence="3" type="ORF">KDK92_16430</name>
</gene>
<dbReference type="RefSeq" id="WP_250860429.1">
    <property type="nucleotide sequence ID" value="NZ_JAGSOJ010000003.1"/>
</dbReference>
<feature type="compositionally biased region" description="Basic and acidic residues" evidence="1">
    <location>
        <begin position="216"/>
        <end position="238"/>
    </location>
</feature>
<name>A0A9J6P3E2_9CLOT</name>